<reference evidence="2" key="1">
    <citation type="submission" date="2018-11" db="EMBL/GenBank/DDBJ databases">
        <title>The smut fungus Ustilago esculenta has a bipolar mating type system with three idiomorphs larger than 500 kb.</title>
        <authorList>
            <person name="Liang S.-W."/>
            <person name="Huang Y.-H."/>
            <person name="Chiu J.-Y."/>
            <person name="Tseng H.-W."/>
            <person name="Haung J.-H."/>
            <person name="Shen W.-C."/>
        </authorList>
    </citation>
    <scope>NUCLEOTIDE SEQUENCE</scope>
    <source>
        <strain evidence="2">UE_mtsf</strain>
    </source>
</reference>
<dbReference type="AlphaFoldDB" id="A0A481SI96"/>
<name>A0A481SI96_9BASI</name>
<feature type="region of interest" description="Disordered" evidence="1">
    <location>
        <begin position="97"/>
        <end position="155"/>
    </location>
</feature>
<sequence>MVKDVREQKNLHLKATGANFNEDEVYATLYNLVGLYNASALKLVFLKLQDTPVSPPPSSQMDHIHHQKHKQAVSAACEAGQTGQTLALQRLCDHQLSGTSLDNTSESPDPQVDLGEDNDETHSSFHSQISPVQKRRRTPKQYNESIAKGRSLIYR</sequence>
<accession>A0A481SI96</accession>
<feature type="compositionally biased region" description="Polar residues" evidence="1">
    <location>
        <begin position="97"/>
        <end position="108"/>
    </location>
</feature>
<evidence type="ECO:0000256" key="1">
    <source>
        <dbReference type="SAM" id="MobiDB-lite"/>
    </source>
</evidence>
<organism evidence="2">
    <name type="scientific">Ustilago esculenta</name>
    <dbReference type="NCBI Taxonomy" id="185366"/>
    <lineage>
        <taxon>Eukaryota</taxon>
        <taxon>Fungi</taxon>
        <taxon>Dikarya</taxon>
        <taxon>Basidiomycota</taxon>
        <taxon>Ustilaginomycotina</taxon>
        <taxon>Ustilaginomycetes</taxon>
        <taxon>Ustilaginales</taxon>
        <taxon>Ustilaginaceae</taxon>
        <taxon>Ustilago</taxon>
    </lineage>
</organism>
<dbReference type="EMBL" id="MK125513">
    <property type="protein sequence ID" value="QBH67586.1"/>
    <property type="molecule type" value="Genomic_DNA"/>
</dbReference>
<evidence type="ECO:0000313" key="2">
    <source>
        <dbReference type="EMBL" id="QBH67586.1"/>
    </source>
</evidence>
<protein>
    <submittedName>
        <fullName evidence="2">Uncharacterized protein</fullName>
    </submittedName>
</protein>
<proteinExistence type="predicted"/>
<gene>
    <name evidence="2" type="ORF">UEMT_2052</name>
</gene>